<dbReference type="Pfam" id="PF12867">
    <property type="entry name" value="DinB_2"/>
    <property type="match status" value="1"/>
</dbReference>
<proteinExistence type="predicted"/>
<organism evidence="2">
    <name type="scientific">uncultured Aureispira sp</name>
    <dbReference type="NCBI Taxonomy" id="1331704"/>
    <lineage>
        <taxon>Bacteria</taxon>
        <taxon>Pseudomonadati</taxon>
        <taxon>Bacteroidota</taxon>
        <taxon>Saprospiria</taxon>
        <taxon>Saprospirales</taxon>
        <taxon>Saprospiraceae</taxon>
        <taxon>Aureispira</taxon>
        <taxon>environmental samples</taxon>
    </lineage>
</organism>
<accession>A0A6S6S1M6</accession>
<dbReference type="SUPFAM" id="SSF109854">
    <property type="entry name" value="DinB/YfiT-like putative metalloenzymes"/>
    <property type="match status" value="1"/>
</dbReference>
<gene>
    <name evidence="2" type="ORF">HELGO_WM10118</name>
</gene>
<dbReference type="EMBL" id="CACVAQ010000010">
    <property type="protein sequence ID" value="CAA6798759.1"/>
    <property type="molecule type" value="Genomic_DNA"/>
</dbReference>
<dbReference type="InterPro" id="IPR024775">
    <property type="entry name" value="DinB-like"/>
</dbReference>
<evidence type="ECO:0000259" key="1">
    <source>
        <dbReference type="Pfam" id="PF12867"/>
    </source>
</evidence>
<reference evidence="2" key="1">
    <citation type="submission" date="2020-01" db="EMBL/GenBank/DDBJ databases">
        <authorList>
            <person name="Meier V. D."/>
            <person name="Meier V D."/>
        </authorList>
    </citation>
    <scope>NUCLEOTIDE SEQUENCE</scope>
    <source>
        <strain evidence="2">HLG_WM_MAG_10</strain>
    </source>
</reference>
<evidence type="ECO:0000313" key="2">
    <source>
        <dbReference type="EMBL" id="CAA6798759.1"/>
    </source>
</evidence>
<name>A0A6S6S1M6_9BACT</name>
<dbReference type="AlphaFoldDB" id="A0A6S6S1M6"/>
<sequence>MPKTVPTKELLFELNRLNQRLSEIVARDFPNLSSEQLNWREHADKWSIAECFMHLNYVADYYFPATLKAIKTAKAKKSSPQENFTRGWLGHRYASQVRLNLDNQIKNKIESPSKYDPRSASSSVLDGKKIISDFLENQQTLHLMLQDALLINIQKTRVYAIFWGLVSVQLGDMIKIFVYHTERHTVQVQRILYHDQFPGNLPLKDLLSKQQG</sequence>
<dbReference type="InterPro" id="IPR034660">
    <property type="entry name" value="DinB/YfiT-like"/>
</dbReference>
<protein>
    <submittedName>
        <fullName evidence="2">DinB family protein</fullName>
    </submittedName>
</protein>
<dbReference type="Gene3D" id="1.20.120.450">
    <property type="entry name" value="dinb family like domain"/>
    <property type="match status" value="1"/>
</dbReference>
<feature type="domain" description="DinB-like" evidence="1">
    <location>
        <begin position="31"/>
        <end position="187"/>
    </location>
</feature>